<dbReference type="Proteomes" id="UP001139502">
    <property type="component" value="Unassembled WGS sequence"/>
</dbReference>
<comment type="caution">
    <text evidence="3">The sequence shown here is derived from an EMBL/GenBank/DDBJ whole genome shotgun (WGS) entry which is preliminary data.</text>
</comment>
<feature type="domain" description="Beta-lactamase-related" evidence="2">
    <location>
        <begin position="65"/>
        <end position="355"/>
    </location>
</feature>
<dbReference type="EMBL" id="JANAFB010000001">
    <property type="protein sequence ID" value="MCP3424632.1"/>
    <property type="molecule type" value="Genomic_DNA"/>
</dbReference>
<evidence type="ECO:0000256" key="1">
    <source>
        <dbReference type="SAM" id="MobiDB-lite"/>
    </source>
</evidence>
<evidence type="ECO:0000313" key="4">
    <source>
        <dbReference type="Proteomes" id="UP001139502"/>
    </source>
</evidence>
<protein>
    <submittedName>
        <fullName evidence="3">Beta-lactamase family protein</fullName>
    </submittedName>
</protein>
<dbReference type="RefSeq" id="WP_254164350.1">
    <property type="nucleotide sequence ID" value="NZ_JANAFB010000001.1"/>
</dbReference>
<dbReference type="Pfam" id="PF00144">
    <property type="entry name" value="Beta-lactamase"/>
    <property type="match status" value="1"/>
</dbReference>
<feature type="region of interest" description="Disordered" evidence="1">
    <location>
        <begin position="1"/>
        <end position="34"/>
    </location>
</feature>
<proteinExistence type="predicted"/>
<organism evidence="3 4">
    <name type="scientific">Rothia santali</name>
    <dbReference type="NCBI Taxonomy" id="2949643"/>
    <lineage>
        <taxon>Bacteria</taxon>
        <taxon>Bacillati</taxon>
        <taxon>Actinomycetota</taxon>
        <taxon>Actinomycetes</taxon>
        <taxon>Micrococcales</taxon>
        <taxon>Micrococcaceae</taxon>
        <taxon>Rothia</taxon>
    </lineage>
</organism>
<dbReference type="AlphaFoldDB" id="A0A9X2HBG7"/>
<accession>A0A9X2HBG7</accession>
<sequence length="392" mass="41531">MPIDPLPATAAPGDAAAFRAADRRDGTGPTDAPDAFQRRLDELVEIGFPAALGTRTTTPGDHESRASGVADLATGRPARPDETVRIASNTKMFTAVVVLQLVDEGRVRLDEPVEEHLPGLLRGEGIDGARITVRNLLQQTSGLPDYVGDLLAESSGFWRDIPPRDLLDLALGHPAAFAPGERWGYSNTNYVVLGLLVERVTGGRLEDEVTRRVVERLGLERTRMPRGGERGIPEPRPSGYHVGADGGLEDWTGADPSSSWAAGSVLSTPAELNLFMQALLRGELTSAASLEEMMTTVPADETFWPGVRYGLGLQEYPLSDGGVAWGHGGDFPGYQSRNAVREDGRAVTIVVTALPPAVIDPTDVEALMGGYRAVTAALDEALCAGPAAPLAG</sequence>
<keyword evidence="4" id="KW-1185">Reference proteome</keyword>
<feature type="region of interest" description="Disordered" evidence="1">
    <location>
        <begin position="50"/>
        <end position="80"/>
    </location>
</feature>
<gene>
    <name evidence="3" type="ORF">NBM05_00915</name>
</gene>
<dbReference type="InterPro" id="IPR012338">
    <property type="entry name" value="Beta-lactam/transpept-like"/>
</dbReference>
<dbReference type="SUPFAM" id="SSF56601">
    <property type="entry name" value="beta-lactamase/transpeptidase-like"/>
    <property type="match status" value="1"/>
</dbReference>
<dbReference type="InterPro" id="IPR001466">
    <property type="entry name" value="Beta-lactam-related"/>
</dbReference>
<dbReference type="PANTHER" id="PTHR46825">
    <property type="entry name" value="D-ALANYL-D-ALANINE-CARBOXYPEPTIDASE/ENDOPEPTIDASE AMPH"/>
    <property type="match status" value="1"/>
</dbReference>
<dbReference type="Gene3D" id="3.40.710.10">
    <property type="entry name" value="DD-peptidase/beta-lactamase superfamily"/>
    <property type="match status" value="1"/>
</dbReference>
<dbReference type="InterPro" id="IPR050491">
    <property type="entry name" value="AmpC-like"/>
</dbReference>
<feature type="compositionally biased region" description="Low complexity" evidence="1">
    <location>
        <begin position="7"/>
        <end position="19"/>
    </location>
</feature>
<evidence type="ECO:0000259" key="2">
    <source>
        <dbReference type="Pfam" id="PF00144"/>
    </source>
</evidence>
<reference evidence="3" key="1">
    <citation type="submission" date="2022-06" db="EMBL/GenBank/DDBJ databases">
        <title>Rothia sp. isolated from sandalwood seedling.</title>
        <authorList>
            <person name="Tuikhar N."/>
            <person name="Kirdat K."/>
            <person name="Thorat V."/>
            <person name="Swetha P."/>
            <person name="Padma S."/>
            <person name="Sundararaj R."/>
            <person name="Yadav A."/>
        </authorList>
    </citation>
    <scope>NUCLEOTIDE SEQUENCE</scope>
    <source>
        <strain evidence="3">AR01</strain>
    </source>
</reference>
<dbReference type="PANTHER" id="PTHR46825:SF7">
    <property type="entry name" value="D-ALANYL-D-ALANINE CARBOXYPEPTIDASE"/>
    <property type="match status" value="1"/>
</dbReference>
<name>A0A9X2HBG7_9MICC</name>
<evidence type="ECO:0000313" key="3">
    <source>
        <dbReference type="EMBL" id="MCP3424632.1"/>
    </source>
</evidence>